<gene>
    <name evidence="1" type="ORF">METZ01_LOCUS312828</name>
</gene>
<protein>
    <submittedName>
        <fullName evidence="1">Uncharacterized protein</fullName>
    </submittedName>
</protein>
<evidence type="ECO:0000313" key="1">
    <source>
        <dbReference type="EMBL" id="SVC59974.1"/>
    </source>
</evidence>
<dbReference type="AlphaFoldDB" id="A0A382NFI5"/>
<proteinExistence type="predicted"/>
<reference evidence="1" key="1">
    <citation type="submission" date="2018-05" db="EMBL/GenBank/DDBJ databases">
        <authorList>
            <person name="Lanie J.A."/>
            <person name="Ng W.-L."/>
            <person name="Kazmierczak K.M."/>
            <person name="Andrzejewski T.M."/>
            <person name="Davidsen T.M."/>
            <person name="Wayne K.J."/>
            <person name="Tettelin H."/>
            <person name="Glass J.I."/>
            <person name="Rusch D."/>
            <person name="Podicherti R."/>
            <person name="Tsui H.-C.T."/>
            <person name="Winkler M.E."/>
        </authorList>
    </citation>
    <scope>NUCLEOTIDE SEQUENCE</scope>
</reference>
<dbReference type="EMBL" id="UINC01100145">
    <property type="protein sequence ID" value="SVC59974.1"/>
    <property type="molecule type" value="Genomic_DNA"/>
</dbReference>
<sequence>MGANITQNFDLDEFSICFFNDFAVKSIFVGIPSFRSFDAQLIASDFNSSFT</sequence>
<accession>A0A382NFI5</accession>
<name>A0A382NFI5_9ZZZZ</name>
<organism evidence="1">
    <name type="scientific">marine metagenome</name>
    <dbReference type="NCBI Taxonomy" id="408172"/>
    <lineage>
        <taxon>unclassified sequences</taxon>
        <taxon>metagenomes</taxon>
        <taxon>ecological metagenomes</taxon>
    </lineage>
</organism>